<accession>A0ABU4S1G6</accession>
<evidence type="ECO:0000313" key="4">
    <source>
        <dbReference type="Proteomes" id="UP001273505"/>
    </source>
</evidence>
<dbReference type="SUPFAM" id="SSF141868">
    <property type="entry name" value="EAL domain-like"/>
    <property type="match status" value="1"/>
</dbReference>
<evidence type="ECO:0000313" key="3">
    <source>
        <dbReference type="EMBL" id="MDX6849668.1"/>
    </source>
</evidence>
<dbReference type="SMART" id="SM00052">
    <property type="entry name" value="EAL"/>
    <property type="match status" value="1"/>
</dbReference>
<dbReference type="PANTHER" id="PTHR33525">
    <property type="match status" value="1"/>
</dbReference>
<evidence type="ECO:0000259" key="1">
    <source>
        <dbReference type="PROSITE" id="PS50883"/>
    </source>
</evidence>
<feature type="domain" description="HDOD" evidence="2">
    <location>
        <begin position="199"/>
        <end position="385"/>
    </location>
</feature>
<dbReference type="Proteomes" id="UP001273505">
    <property type="component" value="Unassembled WGS sequence"/>
</dbReference>
<dbReference type="PANTHER" id="PTHR33525:SF4">
    <property type="entry name" value="CYCLIC DI-GMP PHOSPHODIESTERASE CDGJ"/>
    <property type="match status" value="1"/>
</dbReference>
<dbReference type="EMBL" id="JAXAFO010000014">
    <property type="protein sequence ID" value="MDX6849668.1"/>
    <property type="molecule type" value="Genomic_DNA"/>
</dbReference>
<proteinExistence type="predicted"/>
<dbReference type="PROSITE" id="PS50883">
    <property type="entry name" value="EAL"/>
    <property type="match status" value="1"/>
</dbReference>
<dbReference type="RefSeq" id="WP_302722593.1">
    <property type="nucleotide sequence ID" value="NZ_JAULRU010000569.1"/>
</dbReference>
<dbReference type="PIRSF" id="PIRSF003180">
    <property type="entry name" value="DiGMPpdiest_YuxH"/>
    <property type="match status" value="1"/>
</dbReference>
<keyword evidence="4" id="KW-1185">Reference proteome</keyword>
<dbReference type="SUPFAM" id="SSF109604">
    <property type="entry name" value="HD-domain/PDEase-like"/>
    <property type="match status" value="1"/>
</dbReference>
<dbReference type="InterPro" id="IPR001633">
    <property type="entry name" value="EAL_dom"/>
</dbReference>
<protein>
    <submittedName>
        <fullName evidence="3">HDOD domain-containing protein</fullName>
    </submittedName>
</protein>
<dbReference type="Pfam" id="PF00563">
    <property type="entry name" value="EAL"/>
    <property type="match status" value="1"/>
</dbReference>
<comment type="caution">
    <text evidence="3">The sequence shown here is derived from an EMBL/GenBank/DDBJ whole genome shotgun (WGS) entry which is preliminary data.</text>
</comment>
<organism evidence="3 4">
    <name type="scientific">Gilvimarinus gilvus</name>
    <dbReference type="NCBI Taxonomy" id="3058038"/>
    <lineage>
        <taxon>Bacteria</taxon>
        <taxon>Pseudomonadati</taxon>
        <taxon>Pseudomonadota</taxon>
        <taxon>Gammaproteobacteria</taxon>
        <taxon>Cellvibrionales</taxon>
        <taxon>Cellvibrionaceae</taxon>
        <taxon>Gilvimarinus</taxon>
    </lineage>
</organism>
<dbReference type="InterPro" id="IPR035919">
    <property type="entry name" value="EAL_sf"/>
</dbReference>
<dbReference type="CDD" id="cd01948">
    <property type="entry name" value="EAL"/>
    <property type="match status" value="1"/>
</dbReference>
<dbReference type="InterPro" id="IPR052340">
    <property type="entry name" value="RNase_Y/CdgJ"/>
</dbReference>
<feature type="domain" description="EAL" evidence="1">
    <location>
        <begin position="1"/>
        <end position="205"/>
    </location>
</feature>
<dbReference type="PROSITE" id="PS51833">
    <property type="entry name" value="HDOD"/>
    <property type="match status" value="1"/>
</dbReference>
<dbReference type="Gene3D" id="1.10.3210.10">
    <property type="entry name" value="Hypothetical protein af1432"/>
    <property type="match status" value="1"/>
</dbReference>
<dbReference type="Pfam" id="PF08668">
    <property type="entry name" value="HDOD"/>
    <property type="match status" value="1"/>
</dbReference>
<dbReference type="InterPro" id="IPR013976">
    <property type="entry name" value="HDOD"/>
</dbReference>
<dbReference type="Gene3D" id="3.20.20.450">
    <property type="entry name" value="EAL domain"/>
    <property type="match status" value="1"/>
</dbReference>
<name>A0ABU4S1G6_9GAMM</name>
<evidence type="ECO:0000259" key="2">
    <source>
        <dbReference type="PROSITE" id="PS51833"/>
    </source>
</evidence>
<reference evidence="3 4" key="1">
    <citation type="submission" date="2023-11" db="EMBL/GenBank/DDBJ databases">
        <title>Gilvimarinus fulvus sp. nov., isolated from the surface of Kelp.</title>
        <authorList>
            <person name="Sun Y.Y."/>
            <person name="Gong Y."/>
            <person name="Du Z.J."/>
        </authorList>
    </citation>
    <scope>NUCLEOTIDE SEQUENCE [LARGE SCALE GENOMIC DNA]</scope>
    <source>
        <strain evidence="3 4">SDUM040013</strain>
    </source>
</reference>
<dbReference type="InterPro" id="IPR014408">
    <property type="entry name" value="dGMP_Pdiesterase_EAL/HD-GYP"/>
</dbReference>
<sequence length="416" mass="46525">MAQMHPLLARQPIFDRNMGVVAYELLYRASLDNHAAVTDGNTASTQVLLNAFTELSVEKVVGQHRAFINFTGDLMDARLPFDTSQLVVEVLESEAIDSNLLHRLKTLRENGFAIALDDFEITEESEPLLAYADIVKLDVLALSEQQLVTHIQQLKNLGIQVLAEKIETFEMLEQCKAMGCDMFQGYFLERPAIIEGHRLNESKQAVLQLLAKLNEANVAFTDVEEIISRDPVLSFKLLRLVNSAAFGLPRTIESLRQALTLLGLKIIKNWIGLLAMAKLGDKPAELSAQALTRAKLCELMAAQTRPESQCDTFFTAGLLSMLDAFMDSPLESVLAEIQLSEELKAALLDYSGEEGNFLRTVIHYEHGEWNAIDWDYLKTKDLDPGSLSTLYLQTLCWVDETQRAIQAEVQTLPIKP</sequence>
<gene>
    <name evidence="3" type="ORF">SCD92_09870</name>
</gene>